<feature type="region of interest" description="Disordered" evidence="1">
    <location>
        <begin position="1"/>
        <end position="26"/>
    </location>
</feature>
<dbReference type="Proteomes" id="UP000199356">
    <property type="component" value="Unassembled WGS sequence"/>
</dbReference>
<sequence length="398" mass="43238">MPVDHVRTPEEIEREIEEERSGLSRTMHDLQEKMSFDGVMGDAMESLSASSSDIAYTVSRTVRRNPTGFAIAGLGLAWLAYSMSRNSERDDLYNYERGHSSMYPTYGGGDTRYTGMDPVDRVPPRGPVPAGTPYPGAGTEGGHDSPWDEVAERVREHRRAAEIGGANAKARARGYASQAGARFEGAKHDAEGRLEGAKARARGYAHEAEGRWEGAKARGRGYGARLRSSAHSLRERIADGTHEMNEEARRRVIAARNRAYEAQVRAEYMARRGSSQAGDFFEEQPLVAGALAMAVGAAIGGMLPSTRREDEAFGAYRDDLFAEAQRVYEEESAKLADVARATADEAKKQAQEVADTAKKDVKEGASDVSSKARDAVDKVGDKAEEEAKDKNVGGSVKS</sequence>
<keyword evidence="3" id="KW-1185">Reference proteome</keyword>
<gene>
    <name evidence="2" type="ORF">SAMN04488047_105126</name>
</gene>
<evidence type="ECO:0000256" key="1">
    <source>
        <dbReference type="SAM" id="MobiDB-lite"/>
    </source>
</evidence>
<protein>
    <recommendedName>
        <fullName evidence="4">DUF3618 domain-containing protein</fullName>
    </recommendedName>
</protein>
<proteinExistence type="predicted"/>
<accession>A0A1I5PIW0</accession>
<reference evidence="2 3" key="1">
    <citation type="submission" date="2016-10" db="EMBL/GenBank/DDBJ databases">
        <authorList>
            <person name="de Groot N.N."/>
        </authorList>
    </citation>
    <scope>NUCLEOTIDE SEQUENCE [LARGE SCALE GENOMIC DNA]</scope>
    <source>
        <strain evidence="2 3">DSM 19547</strain>
    </source>
</reference>
<evidence type="ECO:0000313" key="3">
    <source>
        <dbReference type="Proteomes" id="UP000199356"/>
    </source>
</evidence>
<name>A0A1I5PIW0_9RHOB</name>
<dbReference type="EMBL" id="FOXA01000005">
    <property type="protein sequence ID" value="SFP33975.1"/>
    <property type="molecule type" value="Genomic_DNA"/>
</dbReference>
<organism evidence="2 3">
    <name type="scientific">Tranquillimonas alkanivorans</name>
    <dbReference type="NCBI Taxonomy" id="441119"/>
    <lineage>
        <taxon>Bacteria</taxon>
        <taxon>Pseudomonadati</taxon>
        <taxon>Pseudomonadota</taxon>
        <taxon>Alphaproteobacteria</taxon>
        <taxon>Rhodobacterales</taxon>
        <taxon>Roseobacteraceae</taxon>
        <taxon>Tranquillimonas</taxon>
    </lineage>
</organism>
<dbReference type="Pfam" id="PF12277">
    <property type="entry name" value="DUF3618"/>
    <property type="match status" value="1"/>
</dbReference>
<evidence type="ECO:0000313" key="2">
    <source>
        <dbReference type="EMBL" id="SFP33975.1"/>
    </source>
</evidence>
<dbReference type="AlphaFoldDB" id="A0A1I5PIW0"/>
<dbReference type="STRING" id="441119.SAMN04488047_105126"/>
<dbReference type="RefSeq" id="WP_177215101.1">
    <property type="nucleotide sequence ID" value="NZ_FOXA01000005.1"/>
</dbReference>
<dbReference type="InterPro" id="IPR022062">
    <property type="entry name" value="DUF3618"/>
</dbReference>
<evidence type="ECO:0008006" key="4">
    <source>
        <dbReference type="Google" id="ProtNLM"/>
    </source>
</evidence>
<feature type="compositionally biased region" description="Basic and acidic residues" evidence="1">
    <location>
        <begin position="342"/>
        <end position="391"/>
    </location>
</feature>
<feature type="region of interest" description="Disordered" evidence="1">
    <location>
        <begin position="342"/>
        <end position="398"/>
    </location>
</feature>